<proteinExistence type="predicted"/>
<protein>
    <recommendedName>
        <fullName evidence="4">DUF1616 domain-containing protein</fullName>
    </recommendedName>
</protein>
<keyword evidence="1" id="KW-1133">Transmembrane helix</keyword>
<comment type="caution">
    <text evidence="2">The sequence shown here is derived from an EMBL/GenBank/DDBJ whole genome shotgun (WGS) entry which is preliminary data.</text>
</comment>
<evidence type="ECO:0000313" key="3">
    <source>
        <dbReference type="Proteomes" id="UP001465426"/>
    </source>
</evidence>
<name>A0ABV1EWN9_9BACI</name>
<accession>A0ABV1EWN9</accession>
<organism evidence="2 3">
    <name type="scientific">Niallia hominis</name>
    <dbReference type="NCBI Taxonomy" id="3133173"/>
    <lineage>
        <taxon>Bacteria</taxon>
        <taxon>Bacillati</taxon>
        <taxon>Bacillota</taxon>
        <taxon>Bacilli</taxon>
        <taxon>Bacillales</taxon>
        <taxon>Bacillaceae</taxon>
        <taxon>Niallia</taxon>
    </lineage>
</organism>
<feature type="transmembrane region" description="Helical" evidence="1">
    <location>
        <begin position="63"/>
        <end position="81"/>
    </location>
</feature>
<sequence>MRKISGIVMIIISLVLAFASALSFKDDFIFANILLWVISFPLYISGQLIRTSKYEFKQRGKRWVSIYLFFFLILPLLMFLFESYQDLKETTFVDEQFITYEPASGDLGVIALVGFMILLSLFAGRFLNPGLKRKGLLNSIIIGTIVFLIGFHYFMFTDYRGIHEEKGLISSNWKGEKDIIGFEEIESVFVEPYVHYANLNIPSDDTKFSWKVIFQPNNQKEKVIYHYTLVTKSGLEEMVKIKTISQENNIPFNVGEMDQETRKWFDLDLEVEELEEERYYELFEVNNR</sequence>
<feature type="transmembrane region" description="Helical" evidence="1">
    <location>
        <begin position="136"/>
        <end position="156"/>
    </location>
</feature>
<keyword evidence="3" id="KW-1185">Reference proteome</keyword>
<feature type="transmembrane region" description="Helical" evidence="1">
    <location>
        <begin position="33"/>
        <end position="51"/>
    </location>
</feature>
<gene>
    <name evidence="2" type="ORF">WMO63_07480</name>
</gene>
<keyword evidence="1" id="KW-0812">Transmembrane</keyword>
<feature type="transmembrane region" description="Helical" evidence="1">
    <location>
        <begin position="107"/>
        <end position="124"/>
    </location>
</feature>
<dbReference type="EMBL" id="JBBMFN010000013">
    <property type="protein sequence ID" value="MEQ2465507.1"/>
    <property type="molecule type" value="Genomic_DNA"/>
</dbReference>
<evidence type="ECO:0008006" key="4">
    <source>
        <dbReference type="Google" id="ProtNLM"/>
    </source>
</evidence>
<dbReference type="RefSeq" id="WP_235251574.1">
    <property type="nucleotide sequence ID" value="NZ_JBBMFN010000013.1"/>
</dbReference>
<reference evidence="2 3" key="1">
    <citation type="submission" date="2024-03" db="EMBL/GenBank/DDBJ databases">
        <title>Human intestinal bacterial collection.</title>
        <authorList>
            <person name="Pauvert C."/>
            <person name="Hitch T.C.A."/>
            <person name="Clavel T."/>
        </authorList>
    </citation>
    <scope>NUCLEOTIDE SEQUENCE [LARGE SCALE GENOMIC DNA]</scope>
    <source>
        <strain evidence="2 3">CLA-SR-H024</strain>
    </source>
</reference>
<evidence type="ECO:0000313" key="2">
    <source>
        <dbReference type="EMBL" id="MEQ2465507.1"/>
    </source>
</evidence>
<evidence type="ECO:0000256" key="1">
    <source>
        <dbReference type="SAM" id="Phobius"/>
    </source>
</evidence>
<keyword evidence="1" id="KW-0472">Membrane</keyword>
<dbReference type="Proteomes" id="UP001465426">
    <property type="component" value="Unassembled WGS sequence"/>
</dbReference>